<dbReference type="Proteomes" id="UP000299102">
    <property type="component" value="Unassembled WGS sequence"/>
</dbReference>
<evidence type="ECO:0000313" key="3">
    <source>
        <dbReference type="Proteomes" id="UP000299102"/>
    </source>
</evidence>
<evidence type="ECO:0000313" key="2">
    <source>
        <dbReference type="EMBL" id="GBP65732.1"/>
    </source>
</evidence>
<feature type="compositionally biased region" description="Basic residues" evidence="1">
    <location>
        <begin position="130"/>
        <end position="143"/>
    </location>
</feature>
<feature type="region of interest" description="Disordered" evidence="1">
    <location>
        <begin position="54"/>
        <end position="87"/>
    </location>
</feature>
<comment type="caution">
    <text evidence="2">The sequence shown here is derived from an EMBL/GenBank/DDBJ whole genome shotgun (WGS) entry which is preliminary data.</text>
</comment>
<dbReference type="AlphaFoldDB" id="A0A4C1XRW7"/>
<feature type="region of interest" description="Disordered" evidence="1">
    <location>
        <begin position="1"/>
        <end position="27"/>
    </location>
</feature>
<evidence type="ECO:0000256" key="1">
    <source>
        <dbReference type="SAM" id="MobiDB-lite"/>
    </source>
</evidence>
<gene>
    <name evidence="2" type="ORF">EVAR_48435_1</name>
</gene>
<proteinExistence type="predicted"/>
<dbReference type="EMBL" id="BGZK01000937">
    <property type="protein sequence ID" value="GBP65732.1"/>
    <property type="molecule type" value="Genomic_DNA"/>
</dbReference>
<keyword evidence="3" id="KW-1185">Reference proteome</keyword>
<protein>
    <submittedName>
        <fullName evidence="2">Uncharacterized protein</fullName>
    </submittedName>
</protein>
<feature type="region of interest" description="Disordered" evidence="1">
    <location>
        <begin position="117"/>
        <end position="155"/>
    </location>
</feature>
<organism evidence="2 3">
    <name type="scientific">Eumeta variegata</name>
    <name type="common">Bagworm moth</name>
    <name type="synonym">Eumeta japonica</name>
    <dbReference type="NCBI Taxonomy" id="151549"/>
    <lineage>
        <taxon>Eukaryota</taxon>
        <taxon>Metazoa</taxon>
        <taxon>Ecdysozoa</taxon>
        <taxon>Arthropoda</taxon>
        <taxon>Hexapoda</taxon>
        <taxon>Insecta</taxon>
        <taxon>Pterygota</taxon>
        <taxon>Neoptera</taxon>
        <taxon>Endopterygota</taxon>
        <taxon>Lepidoptera</taxon>
        <taxon>Glossata</taxon>
        <taxon>Ditrysia</taxon>
        <taxon>Tineoidea</taxon>
        <taxon>Psychidae</taxon>
        <taxon>Oiketicinae</taxon>
        <taxon>Eumeta</taxon>
    </lineage>
</organism>
<feature type="compositionally biased region" description="Low complexity" evidence="1">
    <location>
        <begin position="76"/>
        <end position="87"/>
    </location>
</feature>
<reference evidence="2 3" key="1">
    <citation type="journal article" date="2019" name="Commun. Biol.">
        <title>The bagworm genome reveals a unique fibroin gene that provides high tensile strength.</title>
        <authorList>
            <person name="Kono N."/>
            <person name="Nakamura H."/>
            <person name="Ohtoshi R."/>
            <person name="Tomita M."/>
            <person name="Numata K."/>
            <person name="Arakawa K."/>
        </authorList>
    </citation>
    <scope>NUCLEOTIDE SEQUENCE [LARGE SCALE GENOMIC DNA]</scope>
</reference>
<sequence>MRERKERGGKRKKILGIAAGPGGRPSVGYRFPPRSKLIIACLAAIGAGGAVRRAAGAAGAGRSKSVTSDRAEADRAPSTARAAAGGVRDAGRGVKSYFNGDERKKLTKLHSITRVRRRHSGVAIKAADRRSRRRARAGRRPGARPRPAAIDYAVP</sequence>
<accession>A0A4C1XRW7</accession>
<name>A0A4C1XRW7_EUMVA</name>